<name>A0A175RAT6_9HYPH</name>
<evidence type="ECO:0000313" key="2">
    <source>
        <dbReference type="Proteomes" id="UP000078272"/>
    </source>
</evidence>
<organism evidence="1 2">
    <name type="scientific">Aureimonas ureilytica</name>
    <dbReference type="NCBI Taxonomy" id="401562"/>
    <lineage>
        <taxon>Bacteria</taxon>
        <taxon>Pseudomonadati</taxon>
        <taxon>Pseudomonadota</taxon>
        <taxon>Alphaproteobacteria</taxon>
        <taxon>Hyphomicrobiales</taxon>
        <taxon>Aurantimonadaceae</taxon>
        <taxon>Aureimonas</taxon>
    </lineage>
</organism>
<dbReference type="Proteomes" id="UP000078272">
    <property type="component" value="Unassembled WGS sequence"/>
</dbReference>
<evidence type="ECO:0000313" key="1">
    <source>
        <dbReference type="EMBL" id="KTQ96360.1"/>
    </source>
</evidence>
<protein>
    <submittedName>
        <fullName evidence="1">Uncharacterized protein</fullName>
    </submittedName>
</protein>
<dbReference type="AlphaFoldDB" id="A0A175RAT6"/>
<reference evidence="1 2" key="1">
    <citation type="journal article" date="2016" name="Front. Microbiol.">
        <title>Genomic Resource of Rice Seed Associated Bacteria.</title>
        <authorList>
            <person name="Midha S."/>
            <person name="Bansal K."/>
            <person name="Sharma S."/>
            <person name="Kumar N."/>
            <person name="Patil P.P."/>
            <person name="Chaudhry V."/>
            <person name="Patil P.B."/>
        </authorList>
    </citation>
    <scope>NUCLEOTIDE SEQUENCE [LARGE SCALE GENOMIC DNA]</scope>
    <source>
        <strain evidence="1 2">NS226</strain>
    </source>
</reference>
<dbReference type="EMBL" id="LDPZ01000016">
    <property type="protein sequence ID" value="KTQ96360.1"/>
    <property type="molecule type" value="Genomic_DNA"/>
</dbReference>
<proteinExistence type="predicted"/>
<accession>A0A175RAT6</accession>
<gene>
    <name evidence="1" type="ORF">NS226_08320</name>
</gene>
<sequence>MGYVPAIINCKIVAEYENNEFRRVIERNGVRIVQDVRLYGATWRIEFHHIDDEDTSYIYNQLRITASGDILYVMGVVNTARWLNNARLNPKMFVDQCAYFEAALNAAGRRLAADMER</sequence>
<dbReference type="PATRIC" id="fig|401562.3.peg.1016"/>
<comment type="caution">
    <text evidence="1">The sequence shown here is derived from an EMBL/GenBank/DDBJ whole genome shotgun (WGS) entry which is preliminary data.</text>
</comment>